<feature type="region of interest" description="Disordered" evidence="1">
    <location>
        <begin position="90"/>
        <end position="115"/>
    </location>
</feature>
<proteinExistence type="predicted"/>
<evidence type="ECO:0000313" key="3">
    <source>
        <dbReference type="EMBL" id="KAK1874619.1"/>
    </source>
</evidence>
<name>A0AAD9B2X2_DISEL</name>
<dbReference type="PROSITE" id="PS50834">
    <property type="entry name" value="HIN_200"/>
    <property type="match status" value="1"/>
</dbReference>
<dbReference type="EMBL" id="JASDAP010000491">
    <property type="protein sequence ID" value="KAK1874619.1"/>
    <property type="molecule type" value="Genomic_DNA"/>
</dbReference>
<gene>
    <name evidence="3" type="ORF">KUDE01_006842</name>
</gene>
<sequence length="427" mass="49027">MSEISEEDWKRDLTIILEDLTSAQYEKMKERLTDFPEVQKAGRSREKMPGKIIQLYGTEKSILEMERVMQEIPRMDNRIQKLLKPYVEKVRSKPEKQQDDQLERSQPVKKLKTRDSQDGKALWEKSIFDLKSSEILETEAIVGKVVKKSKLLTYDTKIKKGKFCFYLGVADETASVKLMVYGKDLHRRIKEGSSYIFRELIQDGKYVKVNASSSVSETKPVNVPEEFEREAERLVYPESPLTSIKDIKSSPPQTHVSVEGTVTEIYPVQKEKVEHKEKMTNQQRFKLSQEAEEISVTMWDEATKQSKDLSVGDVLLLTNMKPNEYCGKVSLNSTKFTKINKVQSVGIRKVTLKIRGIKKATLKETQLEVELDTKLQTLCVASRLLAKTLDFQLKKGFGDDLLKRIPLSVEAEIQGNRIIKMADPENI</sequence>
<dbReference type="Pfam" id="PF02760">
    <property type="entry name" value="HIN"/>
    <property type="match status" value="1"/>
</dbReference>
<dbReference type="InterPro" id="IPR012340">
    <property type="entry name" value="NA-bd_OB-fold"/>
</dbReference>
<dbReference type="Gene3D" id="2.40.50.140">
    <property type="entry name" value="Nucleic acid-binding proteins"/>
    <property type="match status" value="2"/>
</dbReference>
<comment type="caution">
    <text evidence="3">The sequence shown here is derived from an EMBL/GenBank/DDBJ whole genome shotgun (WGS) entry which is preliminary data.</text>
</comment>
<reference evidence="3" key="1">
    <citation type="submission" date="2023-04" db="EMBL/GenBank/DDBJ databases">
        <title>Chromosome-level genome of Chaenocephalus aceratus.</title>
        <authorList>
            <person name="Park H."/>
        </authorList>
    </citation>
    <scope>NUCLEOTIDE SEQUENCE</scope>
    <source>
        <strain evidence="3">DE</strain>
        <tissue evidence="3">Muscle</tissue>
    </source>
</reference>
<evidence type="ECO:0000259" key="2">
    <source>
        <dbReference type="PROSITE" id="PS50834"/>
    </source>
</evidence>
<evidence type="ECO:0000256" key="1">
    <source>
        <dbReference type="SAM" id="MobiDB-lite"/>
    </source>
</evidence>
<feature type="domain" description="HIN-200" evidence="2">
    <location>
        <begin position="145"/>
        <end position="220"/>
    </location>
</feature>
<organism evidence="3 4">
    <name type="scientific">Dissostichus eleginoides</name>
    <name type="common">Patagonian toothfish</name>
    <name type="synonym">Dissostichus amissus</name>
    <dbReference type="NCBI Taxonomy" id="100907"/>
    <lineage>
        <taxon>Eukaryota</taxon>
        <taxon>Metazoa</taxon>
        <taxon>Chordata</taxon>
        <taxon>Craniata</taxon>
        <taxon>Vertebrata</taxon>
        <taxon>Euteleostomi</taxon>
        <taxon>Actinopterygii</taxon>
        <taxon>Neopterygii</taxon>
        <taxon>Teleostei</taxon>
        <taxon>Neoteleostei</taxon>
        <taxon>Acanthomorphata</taxon>
        <taxon>Eupercaria</taxon>
        <taxon>Perciformes</taxon>
        <taxon>Notothenioidei</taxon>
        <taxon>Nototheniidae</taxon>
        <taxon>Dissostichus</taxon>
    </lineage>
</organism>
<dbReference type="SUPFAM" id="SSF50249">
    <property type="entry name" value="Nucleic acid-binding proteins"/>
    <property type="match status" value="1"/>
</dbReference>
<dbReference type="Proteomes" id="UP001228049">
    <property type="component" value="Unassembled WGS sequence"/>
</dbReference>
<protein>
    <submittedName>
        <fullName evidence="3">Replication factor A</fullName>
    </submittedName>
</protein>
<evidence type="ECO:0000313" key="4">
    <source>
        <dbReference type="Proteomes" id="UP001228049"/>
    </source>
</evidence>
<dbReference type="AlphaFoldDB" id="A0AAD9B2X2"/>
<accession>A0AAD9B2X2</accession>
<feature type="compositionally biased region" description="Basic and acidic residues" evidence="1">
    <location>
        <begin position="90"/>
        <end position="103"/>
    </location>
</feature>
<dbReference type="InterPro" id="IPR004021">
    <property type="entry name" value="HIN200/IF120x"/>
</dbReference>
<keyword evidence="4" id="KW-1185">Reference proteome</keyword>